<name>A0A974NQG5_PERPY</name>
<evidence type="ECO:0000313" key="10">
    <source>
        <dbReference type="Proteomes" id="UP000595254"/>
    </source>
</evidence>
<accession>A0A974NQG5</accession>
<feature type="transmembrane region" description="Helical" evidence="8">
    <location>
        <begin position="137"/>
        <end position="157"/>
    </location>
</feature>
<reference evidence="9 10" key="1">
    <citation type="submission" date="2021-01" db="EMBL/GenBank/DDBJ databases">
        <title>FDA dAtabase for Regulatory Grade micrObial Sequences (FDA-ARGOS): Supporting development and validation of Infectious Disease Dx tests.</title>
        <authorList>
            <person name="Nelson B."/>
            <person name="Plummer A."/>
            <person name="Tallon L."/>
            <person name="Sadzewicz L."/>
            <person name="Zhao X."/>
            <person name="Boylan J."/>
            <person name="Ott S."/>
            <person name="Bowen H."/>
            <person name="Vavikolanu K."/>
            <person name="Mehta A."/>
            <person name="Aluvathingal J."/>
            <person name="Nadendla S."/>
            <person name="Myers T."/>
            <person name="Yan Y."/>
            <person name="Sichtig H."/>
        </authorList>
    </citation>
    <scope>NUCLEOTIDE SEQUENCE [LARGE SCALE GENOMIC DNA]</scope>
    <source>
        <strain evidence="9 10">FDAARGOS_1161</strain>
    </source>
</reference>
<keyword evidence="3" id="KW-1003">Cell membrane</keyword>
<evidence type="ECO:0000313" key="9">
    <source>
        <dbReference type="EMBL" id="QQT01942.1"/>
    </source>
</evidence>
<keyword evidence="2" id="KW-0813">Transport</keyword>
<keyword evidence="10" id="KW-1185">Reference proteome</keyword>
<keyword evidence="5 8" id="KW-0812">Transmembrane</keyword>
<dbReference type="GO" id="GO:0005886">
    <property type="term" value="C:plasma membrane"/>
    <property type="evidence" value="ECO:0007669"/>
    <property type="project" value="UniProtKB-SubCell"/>
</dbReference>
<keyword evidence="4" id="KW-0997">Cell inner membrane</keyword>
<evidence type="ECO:0000256" key="6">
    <source>
        <dbReference type="ARBA" id="ARBA00022989"/>
    </source>
</evidence>
<dbReference type="Proteomes" id="UP000595254">
    <property type="component" value="Chromosome"/>
</dbReference>
<feature type="transmembrane region" description="Helical" evidence="8">
    <location>
        <begin position="309"/>
        <end position="327"/>
    </location>
</feature>
<feature type="transmembrane region" description="Helical" evidence="8">
    <location>
        <begin position="232"/>
        <end position="252"/>
    </location>
</feature>
<gene>
    <name evidence="9" type="ORF">I6J18_08915</name>
</gene>
<dbReference type="GO" id="GO:0022857">
    <property type="term" value="F:transmembrane transporter activity"/>
    <property type="evidence" value="ECO:0007669"/>
    <property type="project" value="InterPro"/>
</dbReference>
<feature type="transmembrane region" description="Helical" evidence="8">
    <location>
        <begin position="65"/>
        <end position="98"/>
    </location>
</feature>
<dbReference type="PANTHER" id="PTHR32196:SF21">
    <property type="entry name" value="ABC TRANSPORTER PERMEASE PROTEIN YPHD-RELATED"/>
    <property type="match status" value="1"/>
</dbReference>
<evidence type="ECO:0000256" key="7">
    <source>
        <dbReference type="ARBA" id="ARBA00023136"/>
    </source>
</evidence>
<dbReference type="KEGG" id="ppsr:I6J18_08915"/>
<keyword evidence="6 8" id="KW-1133">Transmembrane helix</keyword>
<feature type="transmembrane region" description="Helical" evidence="8">
    <location>
        <begin position="178"/>
        <end position="199"/>
    </location>
</feature>
<keyword evidence="7 8" id="KW-0472">Membrane</keyword>
<feature type="transmembrane region" description="Helical" evidence="8">
    <location>
        <begin position="264"/>
        <end position="297"/>
    </location>
</feature>
<dbReference type="PANTHER" id="PTHR32196">
    <property type="entry name" value="ABC TRANSPORTER PERMEASE PROTEIN YPHD-RELATED-RELATED"/>
    <property type="match status" value="1"/>
</dbReference>
<evidence type="ECO:0000256" key="1">
    <source>
        <dbReference type="ARBA" id="ARBA00004651"/>
    </source>
</evidence>
<evidence type="ECO:0000256" key="3">
    <source>
        <dbReference type="ARBA" id="ARBA00022475"/>
    </source>
</evidence>
<proteinExistence type="predicted"/>
<dbReference type="RefSeq" id="WP_040372673.1">
    <property type="nucleotide sequence ID" value="NZ_CP068053.1"/>
</dbReference>
<dbReference type="CDD" id="cd06579">
    <property type="entry name" value="TM_PBP1_transp_AraH_like"/>
    <property type="match status" value="1"/>
</dbReference>
<dbReference type="EMBL" id="CP068053">
    <property type="protein sequence ID" value="QQT01942.1"/>
    <property type="molecule type" value="Genomic_DNA"/>
</dbReference>
<comment type="subcellular location">
    <subcellularLocation>
        <location evidence="1">Cell membrane</location>
        <topology evidence="1">Multi-pass membrane protein</topology>
    </subcellularLocation>
</comment>
<dbReference type="AlphaFoldDB" id="A0A974NQG5"/>
<evidence type="ECO:0000256" key="4">
    <source>
        <dbReference type="ARBA" id="ARBA00022519"/>
    </source>
</evidence>
<protein>
    <submittedName>
        <fullName evidence="9">ABC transporter permease</fullName>
    </submittedName>
</protein>
<evidence type="ECO:0000256" key="2">
    <source>
        <dbReference type="ARBA" id="ARBA00022448"/>
    </source>
</evidence>
<evidence type="ECO:0000256" key="5">
    <source>
        <dbReference type="ARBA" id="ARBA00022692"/>
    </source>
</evidence>
<dbReference type="Pfam" id="PF02653">
    <property type="entry name" value="BPD_transp_2"/>
    <property type="match status" value="1"/>
</dbReference>
<feature type="transmembrane region" description="Helical" evidence="8">
    <location>
        <begin position="32"/>
        <end position="53"/>
    </location>
</feature>
<dbReference type="InterPro" id="IPR001851">
    <property type="entry name" value="ABC_transp_permease"/>
</dbReference>
<feature type="transmembrane region" description="Helical" evidence="8">
    <location>
        <begin position="110"/>
        <end position="131"/>
    </location>
</feature>
<organism evidence="9 10">
    <name type="scientific">Peribacillus psychrosaccharolyticus</name>
    <name type="common">Bacillus psychrosaccharolyticus</name>
    <dbReference type="NCBI Taxonomy" id="1407"/>
    <lineage>
        <taxon>Bacteria</taxon>
        <taxon>Bacillati</taxon>
        <taxon>Bacillota</taxon>
        <taxon>Bacilli</taxon>
        <taxon>Bacillales</taxon>
        <taxon>Bacillaceae</taxon>
        <taxon>Peribacillus</taxon>
    </lineage>
</organism>
<evidence type="ECO:0000256" key="8">
    <source>
        <dbReference type="SAM" id="Phobius"/>
    </source>
</evidence>
<sequence length="333" mass="35082">MNNPINHNNSVTHVSNDKFIWKDKVSQIASKYGILLVLLVMMITMSFLSEAFLTTQNLLNVVRQISFIGIVAMGVTMVIITTGIDLSSGSVIALVSVVSASFAHPGEFSIFVPLLIGLCIGALAGFINGTITAKGKIPAFIATLGMMIAARGLALLYSDGRPIPDLSSAFLFIGKGEILGIPFPIIVFIIMGIISHLMLSKTKFGKYTYAIGGNEQAAKICGINVDRYKILIYTYAGLLAAIAGMMLTARISVGQPSMGNMFELDAIAAAVIGGTSLTGGVGTIGGTMIGALIIGVLNNGLDLLGVSSYWQQILKGIIIVSAVLIDARKHKKV</sequence>